<dbReference type="GeneID" id="35125644"/>
<dbReference type="RefSeq" id="WP_100909110.1">
    <property type="nucleotide sequence ID" value="NZ_CP017768.1"/>
</dbReference>
<dbReference type="CDD" id="cd02440">
    <property type="entry name" value="AdoMet_MTases"/>
    <property type="match status" value="1"/>
</dbReference>
<dbReference type="Proteomes" id="UP000232631">
    <property type="component" value="Chromosome"/>
</dbReference>
<evidence type="ECO:0000313" key="3">
    <source>
        <dbReference type="Proteomes" id="UP000232631"/>
    </source>
</evidence>
<dbReference type="InterPro" id="IPR029063">
    <property type="entry name" value="SAM-dependent_MTases_sf"/>
</dbReference>
<dbReference type="EMBL" id="CP017768">
    <property type="protein sequence ID" value="AUB59934.1"/>
    <property type="molecule type" value="Genomic_DNA"/>
</dbReference>
<feature type="domain" description="Methyltransferase" evidence="1">
    <location>
        <begin position="36"/>
        <end position="149"/>
    </location>
</feature>
<dbReference type="SUPFAM" id="SSF53335">
    <property type="entry name" value="S-adenosyl-L-methionine-dependent methyltransferases"/>
    <property type="match status" value="1"/>
</dbReference>
<sequence length="206" mass="22981">MSNNTGLYPSNGHRIQGRSSESFIDARDIISRLDLDGNEVFMDAGCGDGHVAMEAHEIMDDEATIYALDIYEPSITDLKKDIKEKGITNVIPVQSDIAGFIVLGDDTVDICLLINVFHGFIARKNTDEAITELKRVIKPDGKIAVMDYKKMDTGYGPPFKFKIAPDDLEKMFIEHGFEMVQLDNEVGEDLEVGCKSHYLAIFEKSK</sequence>
<dbReference type="Pfam" id="PF13847">
    <property type="entry name" value="Methyltransf_31"/>
    <property type="match status" value="1"/>
</dbReference>
<name>A0A2H4VPB1_9EURY</name>
<dbReference type="AlphaFoldDB" id="A0A2H4VPB1"/>
<reference evidence="2 3" key="1">
    <citation type="submission" date="2016-10" db="EMBL/GenBank/DDBJ databases">
        <title>Comparative genomics between deep and shallow subseafloor isolates.</title>
        <authorList>
            <person name="Ishii S."/>
            <person name="Miller J.R."/>
            <person name="Sutton G."/>
            <person name="Suzuki S."/>
            <person name="Methe B."/>
            <person name="Inagaki F."/>
            <person name="Imachi H."/>
        </authorList>
    </citation>
    <scope>NUCLEOTIDE SEQUENCE [LARGE SCALE GENOMIC DNA]</scope>
    <source>
        <strain evidence="2 3">A8p</strain>
    </source>
</reference>
<evidence type="ECO:0000313" key="2">
    <source>
        <dbReference type="EMBL" id="AUB59934.1"/>
    </source>
</evidence>
<dbReference type="Gene3D" id="3.40.50.150">
    <property type="entry name" value="Vaccinia Virus protein VP39"/>
    <property type="match status" value="1"/>
</dbReference>
<proteinExistence type="predicted"/>
<keyword evidence="2" id="KW-0489">Methyltransferase</keyword>
<dbReference type="GO" id="GO:0032259">
    <property type="term" value="P:methylation"/>
    <property type="evidence" value="ECO:0007669"/>
    <property type="project" value="UniProtKB-KW"/>
</dbReference>
<dbReference type="GO" id="GO:0008168">
    <property type="term" value="F:methyltransferase activity"/>
    <property type="evidence" value="ECO:0007669"/>
    <property type="project" value="UniProtKB-KW"/>
</dbReference>
<evidence type="ECO:0000259" key="1">
    <source>
        <dbReference type="Pfam" id="PF13847"/>
    </source>
</evidence>
<organism evidence="2 3">
    <name type="scientific">Methanobacterium subterraneum</name>
    <dbReference type="NCBI Taxonomy" id="59277"/>
    <lineage>
        <taxon>Archaea</taxon>
        <taxon>Methanobacteriati</taxon>
        <taxon>Methanobacteriota</taxon>
        <taxon>Methanomada group</taxon>
        <taxon>Methanobacteria</taxon>
        <taxon>Methanobacteriales</taxon>
        <taxon>Methanobacteriaceae</taxon>
        <taxon>Methanobacterium</taxon>
    </lineage>
</organism>
<gene>
    <name evidence="2" type="ORF">BK009_04115</name>
</gene>
<dbReference type="KEGG" id="msub:BK009_04115"/>
<accession>A0A2H4VPB1</accession>
<keyword evidence="3" id="KW-1185">Reference proteome</keyword>
<keyword evidence="2" id="KW-0808">Transferase</keyword>
<dbReference type="InterPro" id="IPR025714">
    <property type="entry name" value="Methyltranfer_dom"/>
</dbReference>
<protein>
    <submittedName>
        <fullName evidence="2">SAM-dependent methyltransferase</fullName>
    </submittedName>
</protein>